<dbReference type="Proteomes" id="UP000049472">
    <property type="component" value="Unassembled WGS sequence"/>
</dbReference>
<gene>
    <name evidence="7" type="ORF">T1815_21811</name>
</gene>
<evidence type="ECO:0000256" key="5">
    <source>
        <dbReference type="SAM" id="Phobius"/>
    </source>
</evidence>
<dbReference type="GO" id="GO:0006508">
    <property type="term" value="P:proteolysis"/>
    <property type="evidence" value="ECO:0007669"/>
    <property type="project" value="UniProtKB-KW"/>
</dbReference>
<keyword evidence="5" id="KW-0812">Transmembrane</keyword>
<evidence type="ECO:0000256" key="1">
    <source>
        <dbReference type="ARBA" id="ARBA00010541"/>
    </source>
</evidence>
<dbReference type="Gene3D" id="2.30.42.10">
    <property type="match status" value="1"/>
</dbReference>
<dbReference type="GO" id="GO:0004252">
    <property type="term" value="F:serine-type endopeptidase activity"/>
    <property type="evidence" value="ECO:0007669"/>
    <property type="project" value="InterPro"/>
</dbReference>
<dbReference type="Pfam" id="PF13180">
    <property type="entry name" value="PDZ_2"/>
    <property type="match status" value="1"/>
</dbReference>
<evidence type="ECO:0000313" key="7">
    <source>
        <dbReference type="EMBL" id="CRL39831.1"/>
    </source>
</evidence>
<dbReference type="SMART" id="SM00228">
    <property type="entry name" value="PDZ"/>
    <property type="match status" value="1"/>
</dbReference>
<accession>A0A0M6WR92</accession>
<dbReference type="CDD" id="cd06779">
    <property type="entry name" value="cpPDZ_Deg_HtrA-like"/>
    <property type="match status" value="1"/>
</dbReference>
<keyword evidence="2 7" id="KW-0645">Protease</keyword>
<evidence type="ECO:0000313" key="8">
    <source>
        <dbReference type="Proteomes" id="UP000049472"/>
    </source>
</evidence>
<dbReference type="PANTHER" id="PTHR22939">
    <property type="entry name" value="SERINE PROTEASE FAMILY S1C HTRA-RELATED"/>
    <property type="match status" value="1"/>
</dbReference>
<dbReference type="SUPFAM" id="SSF50156">
    <property type="entry name" value="PDZ domain-like"/>
    <property type="match status" value="1"/>
</dbReference>
<reference evidence="8" key="1">
    <citation type="submission" date="2015-05" db="EMBL/GenBank/DDBJ databases">
        <authorList>
            <consortium name="Pathogen Informatics"/>
        </authorList>
    </citation>
    <scope>NUCLEOTIDE SEQUENCE [LARGE SCALE GENOMIC DNA]</scope>
    <source>
        <strain evidence="8">T1-815</strain>
    </source>
</reference>
<evidence type="ECO:0000259" key="6">
    <source>
        <dbReference type="PROSITE" id="PS50106"/>
    </source>
</evidence>
<evidence type="ECO:0000256" key="4">
    <source>
        <dbReference type="SAM" id="MobiDB-lite"/>
    </source>
</evidence>
<feature type="compositionally biased region" description="Polar residues" evidence="4">
    <location>
        <begin position="58"/>
        <end position="80"/>
    </location>
</feature>
<organism evidence="7 8">
    <name type="scientific">Agathobacter rectalis</name>
    <dbReference type="NCBI Taxonomy" id="39491"/>
    <lineage>
        <taxon>Bacteria</taxon>
        <taxon>Bacillati</taxon>
        <taxon>Bacillota</taxon>
        <taxon>Clostridia</taxon>
        <taxon>Lachnospirales</taxon>
        <taxon>Lachnospiraceae</taxon>
        <taxon>Agathobacter</taxon>
    </lineage>
</organism>
<feature type="domain" description="PDZ" evidence="6">
    <location>
        <begin position="312"/>
        <end position="405"/>
    </location>
</feature>
<dbReference type="RefSeq" id="WP_055062211.1">
    <property type="nucleotide sequence ID" value="NZ_CVRQ01000023.1"/>
</dbReference>
<feature type="compositionally biased region" description="Low complexity" evidence="4">
    <location>
        <begin position="81"/>
        <end position="100"/>
    </location>
</feature>
<dbReference type="InterPro" id="IPR001478">
    <property type="entry name" value="PDZ"/>
</dbReference>
<proteinExistence type="inferred from homology"/>
<dbReference type="InterPro" id="IPR009003">
    <property type="entry name" value="Peptidase_S1_PA"/>
</dbReference>
<keyword evidence="5" id="KW-1133">Transmembrane helix</keyword>
<comment type="similarity">
    <text evidence="1">Belongs to the peptidase S1C family.</text>
</comment>
<dbReference type="InterPro" id="IPR001940">
    <property type="entry name" value="Peptidase_S1C"/>
</dbReference>
<keyword evidence="3" id="KW-0378">Hydrolase</keyword>
<feature type="transmembrane region" description="Helical" evidence="5">
    <location>
        <begin position="26"/>
        <end position="48"/>
    </location>
</feature>
<dbReference type="InterPro" id="IPR036034">
    <property type="entry name" value="PDZ_sf"/>
</dbReference>
<dbReference type="InterPro" id="IPR043504">
    <property type="entry name" value="Peptidase_S1_PA_chymotrypsin"/>
</dbReference>
<sequence>MEQFIREKIKDKPLNKKRLAKKAGTAALCGVAFAVAASIVFAIFLPVINRQSKKASDGKNNNDVQTATQQSGIDDSSDAYSENGTQSTESGTSSEPSSQTYQPTLADYQAVQNQLYSVGASASKFVVGVTGVTDATDIFNNSYETEGQGVGVILRDNGKQLIILTEKNVVDKADKLSVTFVNDMMADAALVKYDSNTGIAIISVDKSLLDDATTGAIAVAELGNSNIVSRGASVIALEANYAILTGLVTSTTNELSAQDNNYSVLTTDIASNKLQSGILINTDGQVIGLSLQDFNPAEENNTLTAVSISDLSPVIEKLESGADVPYIGITCTTVTEKIANRYNIPKGVYIKQVTMDSPAFVSGLQSGDVIVAVNNTDVSNVSAYNKQLMQQKPEDTCNLKVKRKGSNGYTEITCQVKIGVMN</sequence>
<feature type="region of interest" description="Disordered" evidence="4">
    <location>
        <begin position="53"/>
        <end position="101"/>
    </location>
</feature>
<dbReference type="PROSITE" id="PS50106">
    <property type="entry name" value="PDZ"/>
    <property type="match status" value="1"/>
</dbReference>
<dbReference type="Gene3D" id="2.40.10.10">
    <property type="entry name" value="Trypsin-like serine proteases"/>
    <property type="match status" value="2"/>
</dbReference>
<dbReference type="SUPFAM" id="SSF50494">
    <property type="entry name" value="Trypsin-like serine proteases"/>
    <property type="match status" value="1"/>
</dbReference>
<dbReference type="Pfam" id="PF13365">
    <property type="entry name" value="Trypsin_2"/>
    <property type="match status" value="1"/>
</dbReference>
<evidence type="ECO:0000256" key="3">
    <source>
        <dbReference type="ARBA" id="ARBA00022801"/>
    </source>
</evidence>
<dbReference type="PANTHER" id="PTHR22939:SF129">
    <property type="entry name" value="SERINE PROTEASE HTRA2, MITOCHONDRIAL"/>
    <property type="match status" value="1"/>
</dbReference>
<evidence type="ECO:0000256" key="2">
    <source>
        <dbReference type="ARBA" id="ARBA00022670"/>
    </source>
</evidence>
<dbReference type="PRINTS" id="PR00834">
    <property type="entry name" value="PROTEASES2C"/>
</dbReference>
<dbReference type="AlphaFoldDB" id="A0A0M6WR92"/>
<keyword evidence="8" id="KW-1185">Reference proteome</keyword>
<keyword evidence="5" id="KW-0472">Membrane</keyword>
<name>A0A0M6WR92_9FIRM</name>
<protein>
    <submittedName>
        <fullName evidence="7">HtrA-like serine protease (With PDZ domain)</fullName>
    </submittedName>
</protein>
<dbReference type="EMBL" id="CVRQ01000023">
    <property type="protein sequence ID" value="CRL39831.1"/>
    <property type="molecule type" value="Genomic_DNA"/>
</dbReference>